<evidence type="ECO:0000313" key="2">
    <source>
        <dbReference type="EMBL" id="EXI91036.1"/>
    </source>
</evidence>
<name>A0A011PUF7_ACCRE</name>
<protein>
    <submittedName>
        <fullName evidence="2">Uncharacterized protein</fullName>
    </submittedName>
</protein>
<keyword evidence="3" id="KW-1185">Reference proteome</keyword>
<dbReference type="EMBL" id="JEMY01000003">
    <property type="protein sequence ID" value="EXI91036.1"/>
    <property type="molecule type" value="Genomic_DNA"/>
</dbReference>
<organism evidence="2 3">
    <name type="scientific">Accumulibacter regalis</name>
    <dbReference type="NCBI Taxonomy" id="522306"/>
    <lineage>
        <taxon>Bacteria</taxon>
        <taxon>Pseudomonadati</taxon>
        <taxon>Pseudomonadota</taxon>
        <taxon>Betaproteobacteria</taxon>
        <taxon>Candidatus Accumulibacter</taxon>
    </lineage>
</organism>
<feature type="region of interest" description="Disordered" evidence="1">
    <location>
        <begin position="1"/>
        <end position="37"/>
    </location>
</feature>
<dbReference type="AlphaFoldDB" id="A0A011PUF7"/>
<feature type="compositionally biased region" description="Basic and acidic residues" evidence="1">
    <location>
        <begin position="69"/>
        <end position="78"/>
    </location>
</feature>
<proteinExistence type="predicted"/>
<gene>
    <name evidence="2" type="ORF">AW11_00377</name>
</gene>
<sequence>MQGLRQPTQGKGADRQGHQQTESGDQRGALPDAALTQLPGDRFARLAVEDDVQVTRRAAVAGTRRKHRRTEDARETRAHRVAAAQRQGATGQEVAHRAQVHLLLAHHAGVTNVGLHAAVGVEHVDLDARVDDHQHRQQLVARHAIGLVTVGKGDLRPVFDDVPGQPVRQPLQGFLLVLGGDVPAEHPDQRAVGEQEQGHGHRQARGK</sequence>
<evidence type="ECO:0000256" key="1">
    <source>
        <dbReference type="SAM" id="MobiDB-lite"/>
    </source>
</evidence>
<accession>A0A011PUF7</accession>
<reference evidence="2" key="1">
    <citation type="submission" date="2014-02" db="EMBL/GenBank/DDBJ databases">
        <title>Expanding our view of genomic diversity in Candidatus Accumulibacter clades.</title>
        <authorList>
            <person name="Skennerton C.T."/>
            <person name="Barr J.J."/>
            <person name="Slater F.R."/>
            <person name="Bond P.L."/>
            <person name="Tyson G.W."/>
        </authorList>
    </citation>
    <scope>NUCLEOTIDE SEQUENCE [LARGE SCALE GENOMIC DNA]</scope>
</reference>
<evidence type="ECO:0000313" key="3">
    <source>
        <dbReference type="Proteomes" id="UP000022141"/>
    </source>
</evidence>
<feature type="region of interest" description="Disordered" evidence="1">
    <location>
        <begin position="58"/>
        <end position="80"/>
    </location>
</feature>
<comment type="caution">
    <text evidence="2">The sequence shown here is derived from an EMBL/GenBank/DDBJ whole genome shotgun (WGS) entry which is preliminary data.</text>
</comment>
<feature type="compositionally biased region" description="Basic and acidic residues" evidence="1">
    <location>
        <begin position="185"/>
        <end position="199"/>
    </location>
</feature>
<feature type="region of interest" description="Disordered" evidence="1">
    <location>
        <begin position="185"/>
        <end position="207"/>
    </location>
</feature>
<dbReference type="Proteomes" id="UP000022141">
    <property type="component" value="Unassembled WGS sequence"/>
</dbReference>